<feature type="signal peptide" evidence="9">
    <location>
        <begin position="1"/>
        <end position="21"/>
    </location>
</feature>
<dbReference type="PANTHER" id="PTHR10370">
    <property type="entry name" value="ERYTHROPOIETIN"/>
    <property type="match status" value="1"/>
</dbReference>
<reference evidence="10" key="1">
    <citation type="submission" date="2025-08" db="UniProtKB">
        <authorList>
            <consortium name="Ensembl"/>
        </authorList>
    </citation>
    <scope>IDENTIFICATION</scope>
</reference>
<feature type="chain" id="PRO_5017255498" description="Erythropoietin" evidence="9">
    <location>
        <begin position="22"/>
        <end position="181"/>
    </location>
</feature>
<dbReference type="Ensembl" id="ENSPKIT00000025604.1">
    <property type="protein sequence ID" value="ENSPKIP00000001677.1"/>
    <property type="gene ID" value="ENSPKIG00000019880.1"/>
</dbReference>
<dbReference type="GO" id="GO:0005179">
    <property type="term" value="F:hormone activity"/>
    <property type="evidence" value="ECO:0007669"/>
    <property type="project" value="UniProtKB-KW"/>
</dbReference>
<dbReference type="GeneTree" id="ENSGT00390000017226"/>
<evidence type="ECO:0000256" key="1">
    <source>
        <dbReference type="ARBA" id="ARBA00004613"/>
    </source>
</evidence>
<dbReference type="Proteomes" id="UP000261540">
    <property type="component" value="Unplaced"/>
</dbReference>
<dbReference type="GO" id="GO:0005615">
    <property type="term" value="C:extracellular space"/>
    <property type="evidence" value="ECO:0007669"/>
    <property type="project" value="TreeGrafter"/>
</dbReference>
<keyword evidence="11" id="KW-1185">Reference proteome</keyword>
<evidence type="ECO:0000256" key="4">
    <source>
        <dbReference type="ARBA" id="ARBA00022525"/>
    </source>
</evidence>
<dbReference type="GO" id="GO:0005125">
    <property type="term" value="F:cytokine activity"/>
    <property type="evidence" value="ECO:0007669"/>
    <property type="project" value="TreeGrafter"/>
</dbReference>
<keyword evidence="7" id="KW-0265">Erythrocyte maturation</keyword>
<keyword evidence="5" id="KW-0372">Hormone</keyword>
<dbReference type="GO" id="GO:0043249">
    <property type="term" value="P:erythrocyte maturation"/>
    <property type="evidence" value="ECO:0007669"/>
    <property type="project" value="UniProtKB-KW"/>
</dbReference>
<comment type="subcellular location">
    <subcellularLocation>
        <location evidence="1">Secreted</location>
    </subcellularLocation>
</comment>
<dbReference type="PRINTS" id="PR00272">
    <property type="entry name" value="ERYTHROPTN"/>
</dbReference>
<evidence type="ECO:0000256" key="9">
    <source>
        <dbReference type="SAM" id="SignalP"/>
    </source>
</evidence>
<dbReference type="RefSeq" id="XP_023685093.1">
    <property type="nucleotide sequence ID" value="XM_023829325.1"/>
</dbReference>
<dbReference type="Pfam" id="PF00758">
    <property type="entry name" value="EPO_TPO"/>
    <property type="match status" value="1"/>
</dbReference>
<keyword evidence="8" id="KW-1015">Disulfide bond</keyword>
<reference evidence="10" key="2">
    <citation type="submission" date="2025-09" db="UniProtKB">
        <authorList>
            <consortium name="Ensembl"/>
        </authorList>
    </citation>
    <scope>IDENTIFICATION</scope>
</reference>
<evidence type="ECO:0000313" key="10">
    <source>
        <dbReference type="Ensembl" id="ENSPKIP00000001677.1"/>
    </source>
</evidence>
<keyword evidence="6 9" id="KW-0732">Signal</keyword>
<dbReference type="GO" id="GO:0005128">
    <property type="term" value="F:erythropoietin receptor binding"/>
    <property type="evidence" value="ECO:0007669"/>
    <property type="project" value="InterPro"/>
</dbReference>
<evidence type="ECO:0000256" key="6">
    <source>
        <dbReference type="ARBA" id="ARBA00022729"/>
    </source>
</evidence>
<dbReference type="OrthoDB" id="9892121at2759"/>
<dbReference type="InterPro" id="IPR003013">
    <property type="entry name" value="Erythroptn"/>
</dbReference>
<dbReference type="GeneID" id="111852932"/>
<evidence type="ECO:0000256" key="3">
    <source>
        <dbReference type="ARBA" id="ARBA00015421"/>
    </source>
</evidence>
<dbReference type="KEGG" id="pki:111852932"/>
<proteinExistence type="inferred from homology"/>
<protein>
    <recommendedName>
        <fullName evidence="3">Erythropoietin</fullName>
    </recommendedName>
</protein>
<evidence type="ECO:0000256" key="8">
    <source>
        <dbReference type="ARBA" id="ARBA00023157"/>
    </source>
</evidence>
<organism evidence="10 11">
    <name type="scientific">Paramormyrops kingsleyae</name>
    <dbReference type="NCBI Taxonomy" id="1676925"/>
    <lineage>
        <taxon>Eukaryota</taxon>
        <taxon>Metazoa</taxon>
        <taxon>Chordata</taxon>
        <taxon>Craniata</taxon>
        <taxon>Vertebrata</taxon>
        <taxon>Euteleostomi</taxon>
        <taxon>Actinopterygii</taxon>
        <taxon>Neopterygii</taxon>
        <taxon>Teleostei</taxon>
        <taxon>Osteoglossocephala</taxon>
        <taxon>Osteoglossomorpha</taxon>
        <taxon>Osteoglossiformes</taxon>
        <taxon>Mormyridae</taxon>
        <taxon>Paramormyrops</taxon>
    </lineage>
</organism>
<dbReference type="PANTHER" id="PTHR10370:SF0">
    <property type="entry name" value="ERYTHROPOIETIN"/>
    <property type="match status" value="1"/>
</dbReference>
<comment type="similarity">
    <text evidence="2">Belongs to the EPO/TPO family.</text>
</comment>
<accession>A0A3B3Q4Z4</accession>
<dbReference type="Gene3D" id="1.20.1250.10">
    <property type="match status" value="1"/>
</dbReference>
<dbReference type="STRING" id="1676925.ENSPKIP00000001677"/>
<evidence type="ECO:0000313" key="11">
    <source>
        <dbReference type="Proteomes" id="UP000261540"/>
    </source>
</evidence>
<dbReference type="SUPFAM" id="SSF47266">
    <property type="entry name" value="4-helical cytokines"/>
    <property type="match status" value="1"/>
</dbReference>
<sequence>MRITTWGLVTVLLMVLDWTRPGSPSALRPICDPLVLDRFIQESRDIELAMGTCRDRCRLSESLTVPRTSVDFAAWERKDVREQTQEVQEGLRLLGQAIERVKASVSDTALIGLLDSSYDNIHSIKQVIRSLDMQDWSPSSRTWDTWTVSSMPELFRVHTNFLRGKVHLLLSRAPACRQENH</sequence>
<name>A0A3B3Q4Z4_9TELE</name>
<dbReference type="AlphaFoldDB" id="A0A3B3Q4Z4"/>
<dbReference type="InterPro" id="IPR001323">
    <property type="entry name" value="EPO_TPO"/>
</dbReference>
<keyword evidence="4" id="KW-0964">Secreted</keyword>
<evidence type="ECO:0000256" key="7">
    <source>
        <dbReference type="ARBA" id="ARBA00023057"/>
    </source>
</evidence>
<dbReference type="InterPro" id="IPR009079">
    <property type="entry name" value="4_helix_cytokine-like_core"/>
</dbReference>
<evidence type="ECO:0000256" key="2">
    <source>
        <dbReference type="ARBA" id="ARBA00005782"/>
    </source>
</evidence>
<evidence type="ECO:0000256" key="5">
    <source>
        <dbReference type="ARBA" id="ARBA00022702"/>
    </source>
</evidence>